<evidence type="ECO:0000313" key="1">
    <source>
        <dbReference type="EMBL" id="CAB5225987.1"/>
    </source>
</evidence>
<organism evidence="1">
    <name type="scientific">uncultured Caudovirales phage</name>
    <dbReference type="NCBI Taxonomy" id="2100421"/>
    <lineage>
        <taxon>Viruses</taxon>
        <taxon>Duplodnaviria</taxon>
        <taxon>Heunggongvirae</taxon>
        <taxon>Uroviricota</taxon>
        <taxon>Caudoviricetes</taxon>
        <taxon>Peduoviridae</taxon>
        <taxon>Maltschvirus</taxon>
        <taxon>Maltschvirus maltsch</taxon>
    </lineage>
</organism>
<name>A0A6J7X538_9CAUD</name>
<dbReference type="EMBL" id="LR798354">
    <property type="protein sequence ID" value="CAB5225987.1"/>
    <property type="molecule type" value="Genomic_DNA"/>
</dbReference>
<protein>
    <submittedName>
        <fullName evidence="1">Uncharacterized protein</fullName>
    </submittedName>
</protein>
<gene>
    <name evidence="1" type="ORF">UFOVP756_27</name>
</gene>
<accession>A0A6J7X538</accession>
<sequence>MAVNRYKIMEWQDLPKEIQEKMLERQFEQKGKRDESEFIEIITGGFLWSDSPEGNTYWSKILSDNNISHFYTLYPKQDYPKVMMVSDYRFDNDNKGHKAVVFAKKCERYIAWDCETIEDAERTTYTSTWKYAKDIESIPSYTMEELFEKIGEKFTIKE</sequence>
<proteinExistence type="predicted"/>
<reference evidence="1" key="1">
    <citation type="submission" date="2020-05" db="EMBL/GenBank/DDBJ databases">
        <authorList>
            <person name="Chiriac C."/>
            <person name="Salcher M."/>
            <person name="Ghai R."/>
            <person name="Kavagutti S V."/>
        </authorList>
    </citation>
    <scope>NUCLEOTIDE SEQUENCE</scope>
</reference>